<dbReference type="GO" id="GO:0005886">
    <property type="term" value="C:plasma membrane"/>
    <property type="evidence" value="ECO:0007669"/>
    <property type="project" value="UniProtKB-SubCell"/>
</dbReference>
<feature type="domain" description="ABC transmembrane type-2" evidence="10">
    <location>
        <begin position="61"/>
        <end position="285"/>
    </location>
</feature>
<feature type="transmembrane region" description="Helical" evidence="9">
    <location>
        <begin position="94"/>
        <end position="113"/>
    </location>
</feature>
<dbReference type="InterPro" id="IPR013525">
    <property type="entry name" value="ABC2_TM"/>
</dbReference>
<evidence type="ECO:0000256" key="4">
    <source>
        <dbReference type="ARBA" id="ARBA00022475"/>
    </source>
</evidence>
<dbReference type="PROSITE" id="PS51012">
    <property type="entry name" value="ABC_TM2"/>
    <property type="match status" value="1"/>
</dbReference>
<keyword evidence="4 9" id="KW-1003">Cell membrane</keyword>
<dbReference type="PANTHER" id="PTHR30413">
    <property type="entry name" value="INNER MEMBRANE TRANSPORT PERMEASE"/>
    <property type="match status" value="1"/>
</dbReference>
<proteinExistence type="inferred from homology"/>
<reference evidence="11 12" key="2">
    <citation type="journal article" date="2015" name="Stand. Genomic Sci.">
        <title>Draft genome sequence of Cellulomonas carbonis T26(T) and comparative analysis of six Cellulomonas genomes.</title>
        <authorList>
            <person name="Zhuang W."/>
            <person name="Zhang S."/>
            <person name="Xia X."/>
            <person name="Wang G."/>
        </authorList>
    </citation>
    <scope>NUCLEOTIDE SEQUENCE [LARGE SCALE GENOMIC DNA]</scope>
    <source>
        <strain evidence="11 12">T26</strain>
    </source>
</reference>
<evidence type="ECO:0000313" key="12">
    <source>
        <dbReference type="Proteomes" id="UP000029839"/>
    </source>
</evidence>
<evidence type="ECO:0000256" key="2">
    <source>
        <dbReference type="ARBA" id="ARBA00007783"/>
    </source>
</evidence>
<evidence type="ECO:0000256" key="1">
    <source>
        <dbReference type="ARBA" id="ARBA00004429"/>
    </source>
</evidence>
<keyword evidence="6 9" id="KW-0812">Transmembrane</keyword>
<dbReference type="RefSeq" id="WP_043604754.1">
    <property type="nucleotide sequence ID" value="NZ_AXCY01000021.1"/>
</dbReference>
<evidence type="ECO:0000256" key="9">
    <source>
        <dbReference type="RuleBase" id="RU361157"/>
    </source>
</evidence>
<evidence type="ECO:0000256" key="8">
    <source>
        <dbReference type="ARBA" id="ARBA00023136"/>
    </source>
</evidence>
<evidence type="ECO:0000256" key="3">
    <source>
        <dbReference type="ARBA" id="ARBA00022448"/>
    </source>
</evidence>
<keyword evidence="12" id="KW-1185">Reference proteome</keyword>
<comment type="similarity">
    <text evidence="2 9">Belongs to the ABC-2 integral membrane protein family.</text>
</comment>
<feature type="transmembrane region" description="Helical" evidence="9">
    <location>
        <begin position="173"/>
        <end position="194"/>
    </location>
</feature>
<comment type="caution">
    <text evidence="11">The sequence shown here is derived from an EMBL/GenBank/DDBJ whole genome shotgun (WGS) entry which is preliminary data.</text>
</comment>
<feature type="transmembrane region" description="Helical" evidence="9">
    <location>
        <begin position="206"/>
        <end position="224"/>
    </location>
</feature>
<sequence length="292" mass="32524">MSEAPTRARETVREVVKLDLLQPVYRRPALDEYLAQLWDRRHFIRADARGRVVSGSRGMVLGMAWLVLRPLLDGAAYYVIFGMILGTDRGIENFVGYLLIGVFLFAFTSRSLNQGASALVAGKNLVKAFTFPRASLPIAVVVRETLTTVPVIGVLVALILLLPPQEGITWRWALFPVILLMQTAFNFGIALWAARIVARVPDLNQVLSIGTRFWLYGSGVFFSIDQFVSHEGWASLLKLNPMYVVLDMSRDVLLYAETPDAGSWAVLTVWTVVAAVGGLVYFWRGEERYGAL</sequence>
<feature type="transmembrane region" description="Helical" evidence="9">
    <location>
        <begin position="59"/>
        <end position="82"/>
    </location>
</feature>
<keyword evidence="8 9" id="KW-0472">Membrane</keyword>
<dbReference type="PANTHER" id="PTHR30413:SF8">
    <property type="entry name" value="TRANSPORT PERMEASE PROTEIN"/>
    <property type="match status" value="1"/>
</dbReference>
<keyword evidence="5" id="KW-0997">Cell inner membrane</keyword>
<keyword evidence="3 9" id="KW-0813">Transport</keyword>
<reference evidence="11 12" key="1">
    <citation type="submission" date="2013-08" db="EMBL/GenBank/DDBJ databases">
        <title>Genome sequencing of Cellulomonas carbonis T26.</title>
        <authorList>
            <person name="Chen F."/>
            <person name="Li Y."/>
            <person name="Wang G."/>
        </authorList>
    </citation>
    <scope>NUCLEOTIDE SEQUENCE [LARGE SCALE GENOMIC DNA]</scope>
    <source>
        <strain evidence="11 12">T26</strain>
    </source>
</reference>
<organism evidence="11 12">
    <name type="scientific">Cellulomonas carbonis T26</name>
    <dbReference type="NCBI Taxonomy" id="947969"/>
    <lineage>
        <taxon>Bacteria</taxon>
        <taxon>Bacillati</taxon>
        <taxon>Actinomycetota</taxon>
        <taxon>Actinomycetes</taxon>
        <taxon>Micrococcales</taxon>
        <taxon>Cellulomonadaceae</taxon>
        <taxon>Cellulomonas</taxon>
    </lineage>
</organism>
<evidence type="ECO:0000256" key="7">
    <source>
        <dbReference type="ARBA" id="ARBA00022989"/>
    </source>
</evidence>
<dbReference type="InterPro" id="IPR047817">
    <property type="entry name" value="ABC2_TM_bact-type"/>
</dbReference>
<feature type="transmembrane region" description="Helical" evidence="9">
    <location>
        <begin position="261"/>
        <end position="283"/>
    </location>
</feature>
<dbReference type="EMBL" id="AXCY01000021">
    <property type="protein sequence ID" value="KGM11451.1"/>
    <property type="molecule type" value="Genomic_DNA"/>
</dbReference>
<name>A0A0A0BU48_9CELL</name>
<evidence type="ECO:0000259" key="10">
    <source>
        <dbReference type="PROSITE" id="PS51012"/>
    </source>
</evidence>
<evidence type="ECO:0000256" key="6">
    <source>
        <dbReference type="ARBA" id="ARBA00022692"/>
    </source>
</evidence>
<dbReference type="AlphaFoldDB" id="A0A0A0BU48"/>
<dbReference type="Proteomes" id="UP000029839">
    <property type="component" value="Unassembled WGS sequence"/>
</dbReference>
<comment type="subcellular location">
    <subcellularLocation>
        <location evidence="1">Cell inner membrane</location>
        <topology evidence="1">Multi-pass membrane protein</topology>
    </subcellularLocation>
    <subcellularLocation>
        <location evidence="9">Cell membrane</location>
        <topology evidence="9">Multi-pass membrane protein</topology>
    </subcellularLocation>
</comment>
<gene>
    <name evidence="11" type="ORF">N868_08950</name>
</gene>
<feature type="transmembrane region" description="Helical" evidence="9">
    <location>
        <begin position="134"/>
        <end position="161"/>
    </location>
</feature>
<evidence type="ECO:0000313" key="11">
    <source>
        <dbReference type="EMBL" id="KGM11451.1"/>
    </source>
</evidence>
<evidence type="ECO:0000256" key="5">
    <source>
        <dbReference type="ARBA" id="ARBA00022519"/>
    </source>
</evidence>
<keyword evidence="7 9" id="KW-1133">Transmembrane helix</keyword>
<dbReference type="OrthoDB" id="4186295at2"/>
<dbReference type="GO" id="GO:0015920">
    <property type="term" value="P:lipopolysaccharide transport"/>
    <property type="evidence" value="ECO:0007669"/>
    <property type="project" value="TreeGrafter"/>
</dbReference>
<dbReference type="Pfam" id="PF01061">
    <property type="entry name" value="ABC2_membrane"/>
    <property type="match status" value="1"/>
</dbReference>
<dbReference type="GO" id="GO:0140359">
    <property type="term" value="F:ABC-type transporter activity"/>
    <property type="evidence" value="ECO:0007669"/>
    <property type="project" value="InterPro"/>
</dbReference>
<accession>A0A0A0BU48</accession>
<protein>
    <recommendedName>
        <fullName evidence="9">Transport permease protein</fullName>
    </recommendedName>
</protein>